<dbReference type="RefSeq" id="WP_149689117.1">
    <property type="nucleotide sequence ID" value="NZ_SDPQ02000002.1"/>
</dbReference>
<dbReference type="PANTHER" id="PTHR43190:SF3">
    <property type="entry name" value="N-ACETYL-D-GLUCOSAMINE KINASE"/>
    <property type="match status" value="1"/>
</dbReference>
<dbReference type="Pfam" id="PF01869">
    <property type="entry name" value="BcrAD_BadFG"/>
    <property type="match status" value="1"/>
</dbReference>
<keyword evidence="3" id="KW-1185">Reference proteome</keyword>
<reference evidence="2" key="1">
    <citation type="submission" date="2019-09" db="EMBL/GenBank/DDBJ databases">
        <authorList>
            <person name="Li J."/>
        </authorList>
    </citation>
    <scope>NUCLEOTIDE SEQUENCE [LARGE SCALE GENOMIC DNA]</scope>
    <source>
        <strain evidence="2">JCM 14732</strain>
    </source>
</reference>
<gene>
    <name evidence="2" type="ORF">ESP70_009955</name>
</gene>
<dbReference type="SUPFAM" id="SSF53067">
    <property type="entry name" value="Actin-like ATPase domain"/>
    <property type="match status" value="2"/>
</dbReference>
<dbReference type="AlphaFoldDB" id="A0A5M4FEM3"/>
<dbReference type="InterPro" id="IPR052519">
    <property type="entry name" value="Euk-type_GlcNAc_Kinase"/>
</dbReference>
<dbReference type="InterPro" id="IPR043129">
    <property type="entry name" value="ATPase_NBD"/>
</dbReference>
<evidence type="ECO:0000313" key="3">
    <source>
        <dbReference type="Proteomes" id="UP000380867"/>
    </source>
</evidence>
<dbReference type="Proteomes" id="UP000380867">
    <property type="component" value="Unassembled WGS sequence"/>
</dbReference>
<accession>A0A5M4FEM3</accession>
<dbReference type="EMBL" id="SDPQ02000002">
    <property type="protein sequence ID" value="KAA1397669.1"/>
    <property type="molecule type" value="Genomic_DNA"/>
</dbReference>
<dbReference type="Gene3D" id="3.30.420.40">
    <property type="match status" value="2"/>
</dbReference>
<feature type="domain" description="ATPase BadF/BadG/BcrA/BcrD type" evidence="1">
    <location>
        <begin position="7"/>
        <end position="295"/>
    </location>
</feature>
<comment type="caution">
    <text evidence="2">The sequence shown here is derived from an EMBL/GenBank/DDBJ whole genome shotgun (WGS) entry which is preliminary data.</text>
</comment>
<sequence>MTSWIAGVDVGGGGIRVQVRTDDVGLKARDRGPVPRIAGAIDTSRLCGRIGELINSVVESGARPAFERIAVGLTGMPGLVRPAELADQLRLHVKTSSVVVASDSVTTHLGALGGEAGCVVSAGTGAIALGTDHRSTWNRADGWGYLLGDEGGGGWIGTQGIRAALRFHDRRDGGSEALLRKVEHQFGGVSAALAAIYNSPSPIHSAATLAPLVADAAHEDDPVARAIWVEAGRLLAESAFAAARGLPQTYSWGGRLFDAGELLLGPFRDEVLKRSPDAEIRPPQGQAADGALLLAARGIPAGAIAEPYVHEFA</sequence>
<dbReference type="PANTHER" id="PTHR43190">
    <property type="entry name" value="N-ACETYL-D-GLUCOSAMINE KINASE"/>
    <property type="match status" value="1"/>
</dbReference>
<name>A0A5M4FEM3_9ACTN</name>
<protein>
    <recommendedName>
        <fullName evidence="1">ATPase BadF/BadG/BcrA/BcrD type domain-containing protein</fullName>
    </recommendedName>
</protein>
<dbReference type="InterPro" id="IPR002731">
    <property type="entry name" value="ATPase_BadF"/>
</dbReference>
<evidence type="ECO:0000259" key="1">
    <source>
        <dbReference type="Pfam" id="PF01869"/>
    </source>
</evidence>
<dbReference type="OrthoDB" id="8701357at2"/>
<evidence type="ECO:0000313" key="2">
    <source>
        <dbReference type="EMBL" id="KAA1397669.1"/>
    </source>
</evidence>
<organism evidence="2 3">
    <name type="scientific">Aeromicrobium ginsengisoli</name>
    <dbReference type="NCBI Taxonomy" id="363867"/>
    <lineage>
        <taxon>Bacteria</taxon>
        <taxon>Bacillati</taxon>
        <taxon>Actinomycetota</taxon>
        <taxon>Actinomycetes</taxon>
        <taxon>Propionibacteriales</taxon>
        <taxon>Nocardioidaceae</taxon>
        <taxon>Aeromicrobium</taxon>
    </lineage>
</organism>
<proteinExistence type="predicted"/>